<dbReference type="GO" id="GO:0006351">
    <property type="term" value="P:DNA-templated transcription"/>
    <property type="evidence" value="ECO:0007669"/>
    <property type="project" value="InterPro"/>
</dbReference>
<keyword evidence="1" id="KW-0479">Metal-binding</keyword>
<dbReference type="AlphaFoldDB" id="A0AA39XW19"/>
<evidence type="ECO:0000256" key="4">
    <source>
        <dbReference type="ARBA" id="ARBA00023242"/>
    </source>
</evidence>
<reference evidence="8" key="1">
    <citation type="submission" date="2023-06" db="EMBL/GenBank/DDBJ databases">
        <title>Genome-scale phylogeny and comparative genomics of the fungal order Sordariales.</title>
        <authorList>
            <consortium name="Lawrence Berkeley National Laboratory"/>
            <person name="Hensen N."/>
            <person name="Bonometti L."/>
            <person name="Westerberg I."/>
            <person name="Brannstrom I.O."/>
            <person name="Guillou S."/>
            <person name="Cros-Aarteil S."/>
            <person name="Calhoun S."/>
            <person name="Haridas S."/>
            <person name="Kuo A."/>
            <person name="Mondo S."/>
            <person name="Pangilinan J."/>
            <person name="Riley R."/>
            <person name="Labutti K."/>
            <person name="Andreopoulos B."/>
            <person name="Lipzen A."/>
            <person name="Chen C."/>
            <person name="Yanf M."/>
            <person name="Daum C."/>
            <person name="Ng V."/>
            <person name="Clum A."/>
            <person name="Steindorff A."/>
            <person name="Ohm R."/>
            <person name="Martin F."/>
            <person name="Silar P."/>
            <person name="Natvig D."/>
            <person name="Lalanne C."/>
            <person name="Gautier V."/>
            <person name="Ament-Velasquez S.L."/>
            <person name="Kruys A."/>
            <person name="Hutchinson M.I."/>
            <person name="Powell A.J."/>
            <person name="Barry K."/>
            <person name="Miller A.N."/>
            <person name="Grigoriev I.V."/>
            <person name="Debuchy R."/>
            <person name="Gladieux P."/>
            <person name="Thoren M.H."/>
            <person name="Johannesson H."/>
        </authorList>
    </citation>
    <scope>NUCLEOTIDE SEQUENCE</scope>
    <source>
        <strain evidence="8">SMH2532-1</strain>
    </source>
</reference>
<organism evidence="8 9">
    <name type="scientific">Cercophora newfieldiana</name>
    <dbReference type="NCBI Taxonomy" id="92897"/>
    <lineage>
        <taxon>Eukaryota</taxon>
        <taxon>Fungi</taxon>
        <taxon>Dikarya</taxon>
        <taxon>Ascomycota</taxon>
        <taxon>Pezizomycotina</taxon>
        <taxon>Sordariomycetes</taxon>
        <taxon>Sordariomycetidae</taxon>
        <taxon>Sordariales</taxon>
        <taxon>Lasiosphaeriaceae</taxon>
        <taxon>Cercophora</taxon>
    </lineage>
</organism>
<evidence type="ECO:0000256" key="1">
    <source>
        <dbReference type="ARBA" id="ARBA00022723"/>
    </source>
</evidence>
<dbReference type="Gene3D" id="4.10.240.10">
    <property type="entry name" value="Zn(2)-C6 fungal-type DNA-binding domain"/>
    <property type="match status" value="1"/>
</dbReference>
<keyword evidence="5" id="KW-0175">Coiled coil</keyword>
<feature type="compositionally biased region" description="Polar residues" evidence="6">
    <location>
        <begin position="29"/>
        <end position="43"/>
    </location>
</feature>
<dbReference type="InterPro" id="IPR036864">
    <property type="entry name" value="Zn2-C6_fun-type_DNA-bd_sf"/>
</dbReference>
<keyword evidence="2" id="KW-0805">Transcription regulation</keyword>
<dbReference type="GO" id="GO:0000978">
    <property type="term" value="F:RNA polymerase II cis-regulatory region sequence-specific DNA binding"/>
    <property type="evidence" value="ECO:0007669"/>
    <property type="project" value="TreeGrafter"/>
</dbReference>
<evidence type="ECO:0000256" key="5">
    <source>
        <dbReference type="SAM" id="Coils"/>
    </source>
</evidence>
<dbReference type="PANTHER" id="PTHR47424:SF5">
    <property type="entry name" value="ZN(II)2CYS6 TRANSCRIPTION FACTOR (EUROFUNG)"/>
    <property type="match status" value="1"/>
</dbReference>
<name>A0AA39XW19_9PEZI</name>
<dbReference type="GO" id="GO:0000981">
    <property type="term" value="F:DNA-binding transcription factor activity, RNA polymerase II-specific"/>
    <property type="evidence" value="ECO:0007669"/>
    <property type="project" value="InterPro"/>
</dbReference>
<dbReference type="InterPro" id="IPR001138">
    <property type="entry name" value="Zn2Cys6_DnaBD"/>
</dbReference>
<dbReference type="SMART" id="SM00906">
    <property type="entry name" value="Fungal_trans"/>
    <property type="match status" value="1"/>
</dbReference>
<evidence type="ECO:0000256" key="3">
    <source>
        <dbReference type="ARBA" id="ARBA00023163"/>
    </source>
</evidence>
<dbReference type="Proteomes" id="UP001174936">
    <property type="component" value="Unassembled WGS sequence"/>
</dbReference>
<dbReference type="GO" id="GO:0000435">
    <property type="term" value="P:positive regulation of transcription from RNA polymerase II promoter by galactose"/>
    <property type="evidence" value="ECO:0007669"/>
    <property type="project" value="TreeGrafter"/>
</dbReference>
<evidence type="ECO:0000256" key="6">
    <source>
        <dbReference type="SAM" id="MobiDB-lite"/>
    </source>
</evidence>
<dbReference type="PROSITE" id="PS00463">
    <property type="entry name" value="ZN2_CY6_FUNGAL_1"/>
    <property type="match status" value="1"/>
</dbReference>
<feature type="region of interest" description="Disordered" evidence="6">
    <location>
        <begin position="1"/>
        <end position="79"/>
    </location>
</feature>
<dbReference type="Pfam" id="PF04082">
    <property type="entry name" value="Fungal_trans"/>
    <property type="match status" value="1"/>
</dbReference>
<proteinExistence type="predicted"/>
<dbReference type="GO" id="GO:0008270">
    <property type="term" value="F:zinc ion binding"/>
    <property type="evidence" value="ECO:0007669"/>
    <property type="project" value="InterPro"/>
</dbReference>
<dbReference type="SUPFAM" id="SSF57701">
    <property type="entry name" value="Zn2/Cys6 DNA-binding domain"/>
    <property type="match status" value="1"/>
</dbReference>
<dbReference type="GO" id="GO:0005634">
    <property type="term" value="C:nucleus"/>
    <property type="evidence" value="ECO:0007669"/>
    <property type="project" value="TreeGrafter"/>
</dbReference>
<protein>
    <recommendedName>
        <fullName evidence="7">Zn(2)-C6 fungal-type domain-containing protein</fullName>
    </recommendedName>
</protein>
<feature type="coiled-coil region" evidence="5">
    <location>
        <begin position="132"/>
        <end position="159"/>
    </location>
</feature>
<comment type="caution">
    <text evidence="8">The sequence shown here is derived from an EMBL/GenBank/DDBJ whole genome shotgun (WGS) entry which is preliminary data.</text>
</comment>
<dbReference type="InterPro" id="IPR007219">
    <property type="entry name" value="XnlR_reg_dom"/>
</dbReference>
<evidence type="ECO:0000259" key="7">
    <source>
        <dbReference type="PROSITE" id="PS50048"/>
    </source>
</evidence>
<dbReference type="Pfam" id="PF00172">
    <property type="entry name" value="Zn_clus"/>
    <property type="match status" value="1"/>
</dbReference>
<dbReference type="InterPro" id="IPR051127">
    <property type="entry name" value="Fungal_SecMet_Regulators"/>
</dbReference>
<evidence type="ECO:0000313" key="8">
    <source>
        <dbReference type="EMBL" id="KAK0641296.1"/>
    </source>
</evidence>
<evidence type="ECO:0000256" key="2">
    <source>
        <dbReference type="ARBA" id="ARBA00023015"/>
    </source>
</evidence>
<dbReference type="SMART" id="SM00066">
    <property type="entry name" value="GAL4"/>
    <property type="match status" value="1"/>
</dbReference>
<feature type="domain" description="Zn(2)-C6 fungal-type" evidence="7">
    <location>
        <begin position="88"/>
        <end position="117"/>
    </location>
</feature>
<dbReference type="CDD" id="cd12148">
    <property type="entry name" value="fungal_TF_MHR"/>
    <property type="match status" value="1"/>
</dbReference>
<keyword evidence="9" id="KW-1185">Reference proteome</keyword>
<keyword evidence="3" id="KW-0804">Transcription</keyword>
<dbReference type="EMBL" id="JAULSV010000006">
    <property type="protein sequence ID" value="KAK0641296.1"/>
    <property type="molecule type" value="Genomic_DNA"/>
</dbReference>
<feature type="compositionally biased region" description="Low complexity" evidence="6">
    <location>
        <begin position="48"/>
        <end position="61"/>
    </location>
</feature>
<dbReference type="PANTHER" id="PTHR47424">
    <property type="entry name" value="REGULATORY PROTEIN GAL4"/>
    <property type="match status" value="1"/>
</dbReference>
<evidence type="ECO:0000313" key="9">
    <source>
        <dbReference type="Proteomes" id="UP001174936"/>
    </source>
</evidence>
<dbReference type="CDD" id="cd00067">
    <property type="entry name" value="GAL4"/>
    <property type="match status" value="1"/>
</dbReference>
<sequence>MDLLDAQASEIRSFLGPTPLGGPHRPASGRNSSHSAPGDNSASPGFDSASSNTNNTGSTGAKRGVPEDDFDGSTKQPRGKRNRYISIACNECKRRKIKCNGEAPCQRCGHLKLQCLYAPNCCSNSVKDSEEFRQVVEQVSQLQQQVNELRESMNALPQETVRLAPIQTPLPLTPSAGLTPLPATSTIPPIPLPPFRVPKTFSGPTSISFTVDHAKKTIETLGYRGPREPDDATLHHEQMPHMTPIAQTTVQPSEDPIWEFDRDEMLRLCGVYEEDIGLMYPNVKIDAVLEHLEKVTSWMEEVRRNGLDPNDTTLLTSKSLLLRVILCSALAVEEHANSPRADRLYQFIEPVINRKLFSEPARAEDIPFLALAAGYRFLSNDEILAWRTMGHVTRLCFELGLHRRDGVAKIADAQDRRNALHTFWSTYVLDRRWSFSTGLPFVCQDDKVDPKLPFPDNNPYQIAMVTHARLAAKIWKVVDYFEPAVIRELKLNDFQDLDREVLEWYQTVPSDLHLDSIEHGATPTPSAGKKAYDLGRLRIWMRLRFLQIRTWIYTPVLHSAISITENQPLARRAVELAKETIRSLTHLNNTTEMYRRLQVFYHQFLTSAISVLFLASTHAPLQFSAYCRGEFYMALELIKGLSARSWVSQRLWRTVRSLKAYAQRVGMEEINTSADHREHNGSQAQGPGTGMYGAIVGGHADMSGTFEPTPPGLSPDEENGIRLQSEIQRIFEGYVSSGPSRTPSPAGSEEALLNQGGNVTFDGSFVQDGELAAPTVYAQLKDMY</sequence>
<keyword evidence="4" id="KW-0539">Nucleus</keyword>
<dbReference type="PROSITE" id="PS50048">
    <property type="entry name" value="ZN2_CY6_FUNGAL_2"/>
    <property type="match status" value="1"/>
</dbReference>
<accession>A0AA39XW19</accession>
<gene>
    <name evidence="8" type="ORF">B0T16DRAFT_336310</name>
</gene>
<feature type="region of interest" description="Disordered" evidence="6">
    <location>
        <begin position="735"/>
        <end position="755"/>
    </location>
</feature>